<sequence length="560" mass="63530">MGAALSISAVDALARAIKNHAPQRWLTAPHHGTTDWSGLPEDLLLTVMAELDVPSIIRSGAVCTSWHHAYETFRRLRLPSPKQAPCMFYSCDEYGPNYGALYCPSTNATFRVPFQRPLEQSRGFISSCHGWVFATDVSGDPYLLNPITGSRAALPPLQYNTRPGDKQWTLLSCDQGFIDVLYNDKDGLFYALGCGSSVYTIDLNGPLPMVTMIMRGVSAWGNPTKYLAFSPSGELQQIWMIWNCAHVPIKEMVDEDGVDFANEYDDDKFSELFEDDYRFTTVKLFIFKVDIGRQKLVELQDIGDHALFLGYNNVVYVPTKDFPAFKPNHAYLADDRFKFGKGSASGWTVTTWHKKMFADIAFCDGDLYGLTYPDENLVRFKLNAKEEGKPVITSTHRLAVRRRHGPTMKHDPDSYGCCMVELHGEPSMAIRTRWLPDREPFFKVFMLVDANPGSIYWHKWAEVKSFGEYALFLGPTRSKAVHVPVGAERCGLVRNRIYYSKATRSKEHELRGNELYTVELECGDHMCCREDQSIADGLERTGYYMMGWDYASMWVHPSEL</sequence>
<evidence type="ECO:0008006" key="4">
    <source>
        <dbReference type="Google" id="ProtNLM"/>
    </source>
</evidence>
<evidence type="ECO:0000259" key="2">
    <source>
        <dbReference type="Pfam" id="PF03478"/>
    </source>
</evidence>
<name>R7WDH0_AEGTA</name>
<dbReference type="Gene3D" id="1.20.1280.50">
    <property type="match status" value="1"/>
</dbReference>
<dbReference type="InterPro" id="IPR001810">
    <property type="entry name" value="F-box_dom"/>
</dbReference>
<dbReference type="InterPro" id="IPR005174">
    <property type="entry name" value="KIB1-4_b-propeller"/>
</dbReference>
<feature type="domain" description="KIB1-4 beta-propeller" evidence="2">
    <location>
        <begin position="345"/>
        <end position="506"/>
    </location>
</feature>
<dbReference type="SUPFAM" id="SSF81383">
    <property type="entry name" value="F-box domain"/>
    <property type="match status" value="1"/>
</dbReference>
<evidence type="ECO:0000259" key="1">
    <source>
        <dbReference type="Pfam" id="PF00646"/>
    </source>
</evidence>
<feature type="domain" description="KIB1-4 beta-propeller" evidence="2">
    <location>
        <begin position="108"/>
        <end position="159"/>
    </location>
</feature>
<feature type="domain" description="KIB1-4 beta-propeller" evidence="2">
    <location>
        <begin position="161"/>
        <end position="334"/>
    </location>
</feature>
<dbReference type="InterPro" id="IPR036047">
    <property type="entry name" value="F-box-like_dom_sf"/>
</dbReference>
<dbReference type="EnsemblPlants" id="EMT17925">
    <property type="protein sequence ID" value="EMT17925"/>
    <property type="gene ID" value="F775_11676"/>
</dbReference>
<evidence type="ECO:0000313" key="3">
    <source>
        <dbReference type="EnsemblPlants" id="EMT17925"/>
    </source>
</evidence>
<organism evidence="3">
    <name type="scientific">Aegilops tauschii</name>
    <name type="common">Tausch's goatgrass</name>
    <name type="synonym">Aegilops squarrosa</name>
    <dbReference type="NCBI Taxonomy" id="37682"/>
    <lineage>
        <taxon>Eukaryota</taxon>
        <taxon>Viridiplantae</taxon>
        <taxon>Streptophyta</taxon>
        <taxon>Embryophyta</taxon>
        <taxon>Tracheophyta</taxon>
        <taxon>Spermatophyta</taxon>
        <taxon>Magnoliopsida</taxon>
        <taxon>Liliopsida</taxon>
        <taxon>Poales</taxon>
        <taxon>Poaceae</taxon>
        <taxon>BOP clade</taxon>
        <taxon>Pooideae</taxon>
        <taxon>Triticodae</taxon>
        <taxon>Triticeae</taxon>
        <taxon>Triticinae</taxon>
        <taxon>Aegilops</taxon>
    </lineage>
</organism>
<feature type="domain" description="F-box" evidence="1">
    <location>
        <begin position="36"/>
        <end position="68"/>
    </location>
</feature>
<dbReference type="PANTHER" id="PTHR44586">
    <property type="entry name" value="F-BOX DOMAIN CONTAINING PROTEIN, EXPRESSED"/>
    <property type="match status" value="1"/>
</dbReference>
<reference evidence="3" key="1">
    <citation type="submission" date="2015-06" db="UniProtKB">
        <authorList>
            <consortium name="EnsemblPlants"/>
        </authorList>
    </citation>
    <scope>IDENTIFICATION</scope>
</reference>
<dbReference type="AlphaFoldDB" id="R7WDH0"/>
<proteinExistence type="predicted"/>
<dbReference type="CDD" id="cd09917">
    <property type="entry name" value="F-box_SF"/>
    <property type="match status" value="1"/>
</dbReference>
<dbReference type="ExpressionAtlas" id="R7WDH0">
    <property type="expression patterns" value="baseline"/>
</dbReference>
<dbReference type="PANTHER" id="PTHR44586:SF17">
    <property type="entry name" value="DUF295 DOMAIN-CONTAINING PROTEIN"/>
    <property type="match status" value="1"/>
</dbReference>
<protein>
    <recommendedName>
        <fullName evidence="4">DUF295 domain-containing protein</fullName>
    </recommendedName>
</protein>
<dbReference type="Pfam" id="PF03478">
    <property type="entry name" value="Beta-prop_KIB1-4"/>
    <property type="match status" value="3"/>
</dbReference>
<accession>R7WDH0</accession>
<dbReference type="Pfam" id="PF00646">
    <property type="entry name" value="F-box"/>
    <property type="match status" value="1"/>
</dbReference>